<organism evidence="2 3">
    <name type="scientific">Natronospira elongata</name>
    <dbReference type="NCBI Taxonomy" id="3110268"/>
    <lineage>
        <taxon>Bacteria</taxon>
        <taxon>Pseudomonadati</taxon>
        <taxon>Pseudomonadota</taxon>
        <taxon>Gammaproteobacteria</taxon>
        <taxon>Natronospirales</taxon>
        <taxon>Natronospiraceae</taxon>
        <taxon>Natronospira</taxon>
    </lineage>
</organism>
<evidence type="ECO:0000313" key="3">
    <source>
        <dbReference type="Proteomes" id="UP001302316"/>
    </source>
</evidence>
<feature type="region of interest" description="Disordered" evidence="1">
    <location>
        <begin position="1"/>
        <end position="25"/>
    </location>
</feature>
<accession>A0AAP6JH15</accession>
<keyword evidence="3" id="KW-1185">Reference proteome</keyword>
<proteinExistence type="predicted"/>
<sequence>MKEKPGNRFNRWEKSQDATGKLAVPSWARDRRPGDWIEAVSIEKVPGRVRDLFRAHPDRDELELGVFFDDTRPGVVDLLVGPFAEMALPYDHVHHDADFPGQS</sequence>
<name>A0AAP6JH15_9GAMM</name>
<protein>
    <submittedName>
        <fullName evidence="2">Uncharacterized protein</fullName>
    </submittedName>
</protein>
<dbReference type="EMBL" id="JAYGII010000088">
    <property type="protein sequence ID" value="MEA5446905.1"/>
    <property type="molecule type" value="Genomic_DNA"/>
</dbReference>
<dbReference type="AlphaFoldDB" id="A0AAP6JH15"/>
<evidence type="ECO:0000256" key="1">
    <source>
        <dbReference type="SAM" id="MobiDB-lite"/>
    </source>
</evidence>
<evidence type="ECO:0000313" key="2">
    <source>
        <dbReference type="EMBL" id="MEA5446905.1"/>
    </source>
</evidence>
<feature type="compositionally biased region" description="Basic and acidic residues" evidence="1">
    <location>
        <begin position="1"/>
        <end position="16"/>
    </location>
</feature>
<feature type="non-terminal residue" evidence="2">
    <location>
        <position position="103"/>
    </location>
</feature>
<dbReference type="RefSeq" id="WP_346053526.1">
    <property type="nucleotide sequence ID" value="NZ_JAYGII010000088.1"/>
</dbReference>
<gene>
    <name evidence="2" type="ORF">VCB98_13840</name>
</gene>
<comment type="caution">
    <text evidence="2">The sequence shown here is derived from an EMBL/GenBank/DDBJ whole genome shotgun (WGS) entry which is preliminary data.</text>
</comment>
<dbReference type="Proteomes" id="UP001302316">
    <property type="component" value="Unassembled WGS sequence"/>
</dbReference>
<reference evidence="2 3" key="1">
    <citation type="submission" date="2023-12" db="EMBL/GenBank/DDBJ databases">
        <title>Whole-genome sequencing of halo(alkali)philic microorganisms from hypersaline lakes.</title>
        <authorList>
            <person name="Sorokin D.Y."/>
            <person name="Merkel A.Y."/>
            <person name="Messina E."/>
            <person name="Yakimov M."/>
        </authorList>
    </citation>
    <scope>NUCLEOTIDE SEQUENCE [LARGE SCALE GENOMIC DNA]</scope>
    <source>
        <strain evidence="2 3">AB-CW1</strain>
    </source>
</reference>